<accession>A0AAV0ERY2</accession>
<evidence type="ECO:0000313" key="2">
    <source>
        <dbReference type="EMBL" id="CAH9125983.1"/>
    </source>
</evidence>
<comment type="caution">
    <text evidence="2">The sequence shown here is derived from an EMBL/GenBank/DDBJ whole genome shotgun (WGS) entry which is preliminary data.</text>
</comment>
<dbReference type="Proteomes" id="UP001152523">
    <property type="component" value="Unassembled WGS sequence"/>
</dbReference>
<protein>
    <submittedName>
        <fullName evidence="2">Uncharacterized protein</fullName>
    </submittedName>
</protein>
<organism evidence="2 3">
    <name type="scientific">Cuscuta epithymum</name>
    <dbReference type="NCBI Taxonomy" id="186058"/>
    <lineage>
        <taxon>Eukaryota</taxon>
        <taxon>Viridiplantae</taxon>
        <taxon>Streptophyta</taxon>
        <taxon>Embryophyta</taxon>
        <taxon>Tracheophyta</taxon>
        <taxon>Spermatophyta</taxon>
        <taxon>Magnoliopsida</taxon>
        <taxon>eudicotyledons</taxon>
        <taxon>Gunneridae</taxon>
        <taxon>Pentapetalae</taxon>
        <taxon>asterids</taxon>
        <taxon>lamiids</taxon>
        <taxon>Solanales</taxon>
        <taxon>Convolvulaceae</taxon>
        <taxon>Cuscuteae</taxon>
        <taxon>Cuscuta</taxon>
        <taxon>Cuscuta subgen. Cuscuta</taxon>
    </lineage>
</organism>
<feature type="compositionally biased region" description="Polar residues" evidence="1">
    <location>
        <begin position="29"/>
        <end position="45"/>
    </location>
</feature>
<name>A0AAV0ERY2_9ASTE</name>
<dbReference type="AlphaFoldDB" id="A0AAV0ERY2"/>
<evidence type="ECO:0000256" key="1">
    <source>
        <dbReference type="SAM" id="MobiDB-lite"/>
    </source>
</evidence>
<proteinExistence type="predicted"/>
<dbReference type="EMBL" id="CAMAPF010000938">
    <property type="protein sequence ID" value="CAH9125983.1"/>
    <property type="molecule type" value="Genomic_DNA"/>
</dbReference>
<evidence type="ECO:0000313" key="3">
    <source>
        <dbReference type="Proteomes" id="UP001152523"/>
    </source>
</evidence>
<gene>
    <name evidence="2" type="ORF">CEPIT_LOCUS27180</name>
</gene>
<feature type="region of interest" description="Disordered" evidence="1">
    <location>
        <begin position="23"/>
        <end position="52"/>
    </location>
</feature>
<keyword evidence="3" id="KW-1185">Reference proteome</keyword>
<sequence>MICFFLISSSPSETCNNELPHGRAVANNRGRQSRSINEGVSSKSRSIAGVSSPLSSSASYVFLSSPLLFHRLAGSAAGLAESAVGSVGHRRWQSDIQGRRLTAVKSSQIYDGEDQICTNKGQICSGVVQF</sequence>
<reference evidence="2" key="1">
    <citation type="submission" date="2022-07" db="EMBL/GenBank/DDBJ databases">
        <authorList>
            <person name="Macas J."/>
            <person name="Novak P."/>
            <person name="Neumann P."/>
        </authorList>
    </citation>
    <scope>NUCLEOTIDE SEQUENCE</scope>
</reference>